<dbReference type="RefSeq" id="WP_345211744.1">
    <property type="nucleotide sequence ID" value="NZ_BAABFT010000006.1"/>
</dbReference>
<protein>
    <submittedName>
        <fullName evidence="2">Uncharacterized protein</fullName>
    </submittedName>
</protein>
<feature type="chain" id="PRO_5045510860" evidence="1">
    <location>
        <begin position="20"/>
        <end position="177"/>
    </location>
</feature>
<comment type="caution">
    <text evidence="2">The sequence shown here is derived from an EMBL/GenBank/DDBJ whole genome shotgun (WGS) entry which is preliminary data.</text>
</comment>
<evidence type="ECO:0000313" key="2">
    <source>
        <dbReference type="EMBL" id="GAA4325723.1"/>
    </source>
</evidence>
<evidence type="ECO:0000313" key="3">
    <source>
        <dbReference type="Proteomes" id="UP001500582"/>
    </source>
</evidence>
<dbReference type="Proteomes" id="UP001500582">
    <property type="component" value="Unassembled WGS sequence"/>
</dbReference>
<gene>
    <name evidence="2" type="ORF">GCM10023149_28230</name>
</gene>
<reference evidence="3" key="1">
    <citation type="journal article" date="2019" name="Int. J. Syst. Evol. Microbiol.">
        <title>The Global Catalogue of Microorganisms (GCM) 10K type strain sequencing project: providing services to taxonomists for standard genome sequencing and annotation.</title>
        <authorList>
            <consortium name="The Broad Institute Genomics Platform"/>
            <consortium name="The Broad Institute Genome Sequencing Center for Infectious Disease"/>
            <person name="Wu L."/>
            <person name="Ma J."/>
        </authorList>
    </citation>
    <scope>NUCLEOTIDE SEQUENCE [LARGE SCALE GENOMIC DNA]</scope>
    <source>
        <strain evidence="3">JCM 17705</strain>
    </source>
</reference>
<dbReference type="EMBL" id="BAABFT010000006">
    <property type="protein sequence ID" value="GAA4325723.1"/>
    <property type="molecule type" value="Genomic_DNA"/>
</dbReference>
<keyword evidence="1" id="KW-0732">Signal</keyword>
<feature type="signal peptide" evidence="1">
    <location>
        <begin position="1"/>
        <end position="19"/>
    </location>
</feature>
<evidence type="ECO:0000256" key="1">
    <source>
        <dbReference type="SAM" id="SignalP"/>
    </source>
</evidence>
<sequence length="177" mass="20298">MKRLLPVLFFLLLFPFLNADAQTPHEVRKQLVAALKSSKTTDSLYTKLDAVKEKSGLTIGYIATLQALKAVHTWNPYFKIKYLNNAESSYKKAVAMDVHNIEIRFMRFSVEHNVPGFLGYNKNLTDDRETIIHQLKKKNYGSADHELVQAIIKFLLESKRCTPAENEYLTQQLAPPK</sequence>
<accession>A0ABP8GKK9</accession>
<keyword evidence="3" id="KW-1185">Reference proteome</keyword>
<name>A0ABP8GKK9_9SPHI</name>
<organism evidence="2 3">
    <name type="scientific">Mucilaginibacter gynuensis</name>
    <dbReference type="NCBI Taxonomy" id="1302236"/>
    <lineage>
        <taxon>Bacteria</taxon>
        <taxon>Pseudomonadati</taxon>
        <taxon>Bacteroidota</taxon>
        <taxon>Sphingobacteriia</taxon>
        <taxon>Sphingobacteriales</taxon>
        <taxon>Sphingobacteriaceae</taxon>
        <taxon>Mucilaginibacter</taxon>
    </lineage>
</organism>
<proteinExistence type="predicted"/>